<evidence type="ECO:0000313" key="2">
    <source>
        <dbReference type="EMBL" id="KAA3438754.1"/>
    </source>
</evidence>
<feature type="domain" description="Gp5/Type VI secretion system Vgr protein OB-fold" evidence="1">
    <location>
        <begin position="376"/>
        <end position="449"/>
    </location>
</feature>
<dbReference type="InterPro" id="IPR006533">
    <property type="entry name" value="T6SS_Vgr_RhsGE"/>
</dbReference>
<dbReference type="EMBL" id="VKKY01000002">
    <property type="protein sequence ID" value="KAA3438754.1"/>
    <property type="molecule type" value="Genomic_DNA"/>
</dbReference>
<dbReference type="Gene3D" id="2.40.50.230">
    <property type="entry name" value="Gp5 N-terminal domain"/>
    <property type="match status" value="1"/>
</dbReference>
<evidence type="ECO:0000259" key="1">
    <source>
        <dbReference type="Pfam" id="PF04717"/>
    </source>
</evidence>
<keyword evidence="3" id="KW-1185">Reference proteome</keyword>
<dbReference type="AlphaFoldDB" id="A0A5B6THM3"/>
<evidence type="ECO:0000313" key="3">
    <source>
        <dbReference type="Proteomes" id="UP000324133"/>
    </source>
</evidence>
<sequence length="580" mass="63408">MTSTRTLPTSASPDVCTFQIFSDGTQVSDTVHVISLVVTREVNRIPTATLVMLDGEAAAETFALSDQDLFVPGKKIEIKAGYRGQDETLFKGLVVRHSIKVRENGSFLTVECKDEAVKMTIAPRSQYYQNQSDSMVAETLLKRHRMSQKVEDTKFRHPQLVQYHATDWDFMLSRLDQNGLICLVNDGKVTVEKPKTEQKSLVTLQYGATLLELDAEIDTRVQPSELSAQAWDLAAQEMKKAEAREPKANLNGNLAATQLAKVLKAEMQPEPQSGQIPEPVLRELANAKLLKHRLAKIRGRARCQGLALLLPGSLVELKGVGDRFKGPAFVSGVRHQIAHGNWESEVQLGLNPEWFSQTTKPGSQTTPFLGITGLQVGVVTQLEKDPAGQDRIKVRLPVISEKNEGVWARVATLDAGKKRGTFFRPDLQDEVVVGFFNGDPLQAVVLGMCHSSAKPAPIAASNLNHEKGFFSRSNMKILFHDEDKTLTIRTPKGNQLHLSEKDQRITLQDQHGNKVVLDKNGIALSSIKDITLKAVGNVKLEGINIAAKASSSFKAEGGSGNVLSAGNGMAIVKGGTVMIN</sequence>
<dbReference type="Gene3D" id="3.55.50.10">
    <property type="entry name" value="Baseplate protein-like domains"/>
    <property type="match status" value="1"/>
</dbReference>
<dbReference type="Gene3D" id="4.10.220.110">
    <property type="match status" value="1"/>
</dbReference>
<comment type="caution">
    <text evidence="2">The sequence shown here is derived from an EMBL/GenBank/DDBJ whole genome shotgun (WGS) entry which is preliminary data.</text>
</comment>
<name>A0A5B6THM3_9BACT</name>
<reference evidence="2 3" key="1">
    <citation type="submission" date="2019-07" db="EMBL/GenBank/DDBJ databases">
        <title>Rufibacter sp. nov., isolated from lake sediment.</title>
        <authorList>
            <person name="Qu J.-H."/>
        </authorList>
    </citation>
    <scope>NUCLEOTIDE SEQUENCE [LARGE SCALE GENOMIC DNA]</scope>
    <source>
        <strain evidence="2 3">NBS58-1</strain>
    </source>
</reference>
<organism evidence="2 3">
    <name type="scientific">Rufibacter hautae</name>
    <dbReference type="NCBI Taxonomy" id="2595005"/>
    <lineage>
        <taxon>Bacteria</taxon>
        <taxon>Pseudomonadati</taxon>
        <taxon>Bacteroidota</taxon>
        <taxon>Cytophagia</taxon>
        <taxon>Cytophagales</taxon>
        <taxon>Hymenobacteraceae</taxon>
        <taxon>Rufibacter</taxon>
    </lineage>
</organism>
<dbReference type="SUPFAM" id="SSF69279">
    <property type="entry name" value="Phage tail proteins"/>
    <property type="match status" value="1"/>
</dbReference>
<dbReference type="InterPro" id="IPR037026">
    <property type="entry name" value="Vgr_OB-fold_dom_sf"/>
</dbReference>
<accession>A0A5B6THM3</accession>
<gene>
    <name evidence="2" type="primary">vgrG</name>
    <name evidence="2" type="ORF">FOA19_16185</name>
</gene>
<dbReference type="InterPro" id="IPR006531">
    <property type="entry name" value="Gp5/Vgr_OB"/>
</dbReference>
<dbReference type="Pfam" id="PF05954">
    <property type="entry name" value="Phage_GPD"/>
    <property type="match status" value="1"/>
</dbReference>
<dbReference type="Gene3D" id="2.30.110.50">
    <property type="match status" value="1"/>
</dbReference>
<protein>
    <submittedName>
        <fullName evidence="2">Type VI secretion system tip protein VgrG</fullName>
    </submittedName>
</protein>
<dbReference type="NCBIfam" id="TIGR01646">
    <property type="entry name" value="vgr_GE"/>
    <property type="match status" value="1"/>
</dbReference>
<proteinExistence type="predicted"/>
<dbReference type="Proteomes" id="UP000324133">
    <property type="component" value="Unassembled WGS sequence"/>
</dbReference>
<dbReference type="SUPFAM" id="SSF69255">
    <property type="entry name" value="gp5 N-terminal domain-like"/>
    <property type="match status" value="1"/>
</dbReference>
<dbReference type="RefSeq" id="WP_149091810.1">
    <property type="nucleotide sequence ID" value="NZ_VKKY01000002.1"/>
</dbReference>
<dbReference type="OrthoDB" id="1907165at2"/>
<dbReference type="Pfam" id="PF04717">
    <property type="entry name" value="Phage_base_V"/>
    <property type="match status" value="1"/>
</dbReference>